<dbReference type="EMBL" id="JAQBIE010000005">
    <property type="protein sequence ID" value="MDB6177057.1"/>
    <property type="molecule type" value="Genomic_DNA"/>
</dbReference>
<organism evidence="1 2">
    <name type="scientific">Paracoccus onchidii</name>
    <dbReference type="NCBI Taxonomy" id="3017813"/>
    <lineage>
        <taxon>Bacteria</taxon>
        <taxon>Pseudomonadati</taxon>
        <taxon>Pseudomonadota</taxon>
        <taxon>Alphaproteobacteria</taxon>
        <taxon>Rhodobacterales</taxon>
        <taxon>Paracoccaceae</taxon>
        <taxon>Paracoccus</taxon>
    </lineage>
</organism>
<proteinExistence type="predicted"/>
<dbReference type="Pfam" id="PF05035">
    <property type="entry name" value="DGOK"/>
    <property type="match status" value="1"/>
</dbReference>
<evidence type="ECO:0000313" key="1">
    <source>
        <dbReference type="EMBL" id="MDB6177057.1"/>
    </source>
</evidence>
<name>A0ABT4ZCP7_9RHOB</name>
<accession>A0ABT4ZCP7</accession>
<dbReference type="RefSeq" id="WP_271888178.1">
    <property type="nucleotide sequence ID" value="NZ_JAQBIE010000005.1"/>
</dbReference>
<dbReference type="InterPro" id="IPR007729">
    <property type="entry name" value="DGOK"/>
</dbReference>
<protein>
    <submittedName>
        <fullName evidence="1">2-dehydro-3-deoxygalactonokinase</fullName>
    </submittedName>
</protein>
<gene>
    <name evidence="1" type="ORF">PAF17_06000</name>
</gene>
<reference evidence="1" key="1">
    <citation type="submission" date="2022-12" db="EMBL/GenBank/DDBJ databases">
        <title>Paracoccus onchidii sp. nov., isolated from a marine invertebrate from the South China Sea.</title>
        <authorList>
            <person name="Xu S."/>
            <person name="Liu Z."/>
            <person name="Xu Y."/>
        </authorList>
    </citation>
    <scope>NUCLEOTIDE SEQUENCE</scope>
    <source>
        <strain evidence="1">Z330</strain>
    </source>
</reference>
<dbReference type="InterPro" id="IPR042257">
    <property type="entry name" value="DGOK_C"/>
</dbReference>
<dbReference type="Proteomes" id="UP001165641">
    <property type="component" value="Unassembled WGS sequence"/>
</dbReference>
<sequence length="299" mass="31340">MNTPAMIAVHSTSRHLHIWILGRDGAVISRHKGDGVGNADHGAMERAILARIGPSLDADARLPVMCSGHQLGGIANAPHVIGETEVLRSLVADSPQLSTINYLPGLAQQRPPALLGGEETAIAGFLAGNEKFDGVVLCLAETQSSWVHVSANEVVSFRNFLTPEMMGLLAGMMSLTGADASDTPFDEGIFSEAVEQTMSRPAAIAADIASLGAEIRLSGLARNQAFVRLAGLLIGAEMAAARPYWLGQQVALIGDGSMVRFYRSALASQGLPVKAHSHDSMILAGLAKALKTSGLYNPS</sequence>
<evidence type="ECO:0000313" key="2">
    <source>
        <dbReference type="Proteomes" id="UP001165641"/>
    </source>
</evidence>
<dbReference type="Gene3D" id="3.30.420.310">
    <property type="entry name" value="2-keto-3-deoxy-galactonokinase, C-terminal domain"/>
    <property type="match status" value="1"/>
</dbReference>
<keyword evidence="2" id="KW-1185">Reference proteome</keyword>
<comment type="caution">
    <text evidence="1">The sequence shown here is derived from an EMBL/GenBank/DDBJ whole genome shotgun (WGS) entry which is preliminary data.</text>
</comment>